<sequence>MSRADAWGLGEGPLPARPDPATGLPRPPAAPRWTITASTVHGTLHLAVDDTPPDGVRPPPPGYGPVLEVQRGTDYDSLVFVGLLAGLLGVGALVDVRVLGFWWLWAVFGVLAVLGVRGIRRTYLAAGADYLQNGRIHVDLYTLTEIVVGVGQGQHWVTLVDRDEHRTTAPTGALHANPELWDLVYNGIRHSVADGARVRGTGAGYLRPRPP</sequence>
<gene>
    <name evidence="3" type="ORF">BJ983_006016</name>
</gene>
<proteinExistence type="predicted"/>
<keyword evidence="2" id="KW-0472">Membrane</keyword>
<evidence type="ECO:0000256" key="2">
    <source>
        <dbReference type="SAM" id="Phobius"/>
    </source>
</evidence>
<feature type="transmembrane region" description="Helical" evidence="2">
    <location>
        <begin position="77"/>
        <end position="94"/>
    </location>
</feature>
<feature type="region of interest" description="Disordered" evidence="1">
    <location>
        <begin position="1"/>
        <end position="29"/>
    </location>
</feature>
<comment type="caution">
    <text evidence="3">The sequence shown here is derived from an EMBL/GenBank/DDBJ whole genome shotgun (WGS) entry which is preliminary data.</text>
</comment>
<dbReference type="AlphaFoldDB" id="A0A7Y9E2H5"/>
<accession>A0A7Y9E2H5</accession>
<protein>
    <submittedName>
        <fullName evidence="3">Uncharacterized protein</fullName>
    </submittedName>
</protein>
<evidence type="ECO:0000313" key="4">
    <source>
        <dbReference type="Proteomes" id="UP000535890"/>
    </source>
</evidence>
<keyword evidence="2" id="KW-0812">Transmembrane</keyword>
<organism evidence="3 4">
    <name type="scientific">Actinomycetospora corticicola</name>
    <dbReference type="NCBI Taxonomy" id="663602"/>
    <lineage>
        <taxon>Bacteria</taxon>
        <taxon>Bacillati</taxon>
        <taxon>Actinomycetota</taxon>
        <taxon>Actinomycetes</taxon>
        <taxon>Pseudonocardiales</taxon>
        <taxon>Pseudonocardiaceae</taxon>
        <taxon>Actinomycetospora</taxon>
    </lineage>
</organism>
<evidence type="ECO:0000313" key="3">
    <source>
        <dbReference type="EMBL" id="NYD39914.1"/>
    </source>
</evidence>
<evidence type="ECO:0000256" key="1">
    <source>
        <dbReference type="SAM" id="MobiDB-lite"/>
    </source>
</evidence>
<reference evidence="3 4" key="1">
    <citation type="submission" date="2020-07" db="EMBL/GenBank/DDBJ databases">
        <title>Sequencing the genomes of 1000 actinobacteria strains.</title>
        <authorList>
            <person name="Klenk H.-P."/>
        </authorList>
    </citation>
    <scope>NUCLEOTIDE SEQUENCE [LARGE SCALE GENOMIC DNA]</scope>
    <source>
        <strain evidence="3 4">DSM 45772</strain>
    </source>
</reference>
<keyword evidence="2" id="KW-1133">Transmembrane helix</keyword>
<dbReference type="EMBL" id="JACCBN010000001">
    <property type="protein sequence ID" value="NYD39914.1"/>
    <property type="molecule type" value="Genomic_DNA"/>
</dbReference>
<name>A0A7Y9E2H5_9PSEU</name>
<dbReference type="RefSeq" id="WP_179797191.1">
    <property type="nucleotide sequence ID" value="NZ_BAABHP010000002.1"/>
</dbReference>
<keyword evidence="4" id="KW-1185">Reference proteome</keyword>
<feature type="transmembrane region" description="Helical" evidence="2">
    <location>
        <begin position="100"/>
        <end position="119"/>
    </location>
</feature>
<dbReference type="Proteomes" id="UP000535890">
    <property type="component" value="Unassembled WGS sequence"/>
</dbReference>